<dbReference type="STRING" id="946122.A0A0C2X9J8"/>
<dbReference type="AlphaFoldDB" id="A0A0C2X9J8"/>
<dbReference type="GO" id="GO:0000974">
    <property type="term" value="C:Prp19 complex"/>
    <property type="evidence" value="ECO:0007669"/>
    <property type="project" value="TreeGrafter"/>
</dbReference>
<keyword evidence="3" id="KW-0507">mRNA processing</keyword>
<evidence type="ECO:0000256" key="4">
    <source>
        <dbReference type="ARBA" id="ARBA00022728"/>
    </source>
</evidence>
<organism evidence="9 10">
    <name type="scientific">Amanita muscaria (strain Koide BX008)</name>
    <dbReference type="NCBI Taxonomy" id="946122"/>
    <lineage>
        <taxon>Eukaryota</taxon>
        <taxon>Fungi</taxon>
        <taxon>Dikarya</taxon>
        <taxon>Basidiomycota</taxon>
        <taxon>Agaricomycotina</taxon>
        <taxon>Agaricomycetes</taxon>
        <taxon>Agaricomycetidae</taxon>
        <taxon>Agaricales</taxon>
        <taxon>Pluteineae</taxon>
        <taxon>Amanitaceae</taxon>
        <taxon>Amanita</taxon>
    </lineage>
</organism>
<evidence type="ECO:0000256" key="5">
    <source>
        <dbReference type="ARBA" id="ARBA00023187"/>
    </source>
</evidence>
<feature type="coiled-coil region" evidence="7">
    <location>
        <begin position="91"/>
        <end position="164"/>
    </location>
</feature>
<keyword evidence="5" id="KW-0508">mRNA splicing</keyword>
<gene>
    <name evidence="9" type="ORF">M378DRAFT_66656</name>
</gene>
<dbReference type="InParanoid" id="A0A0C2X9J8"/>
<accession>A0A0C2X9J8</accession>
<evidence type="ECO:0000256" key="7">
    <source>
        <dbReference type="SAM" id="Coils"/>
    </source>
</evidence>
<feature type="region of interest" description="Disordered" evidence="8">
    <location>
        <begin position="28"/>
        <end position="48"/>
    </location>
</feature>
<dbReference type="GO" id="GO:0008380">
    <property type="term" value="P:RNA splicing"/>
    <property type="evidence" value="ECO:0007669"/>
    <property type="project" value="UniProtKB-KW"/>
</dbReference>
<dbReference type="PANTHER" id="PTHR13296">
    <property type="entry name" value="BCAS2 PROTEIN"/>
    <property type="match status" value="1"/>
</dbReference>
<dbReference type="HOGENOM" id="CLU_082523_2_1_1"/>
<name>A0A0C2X9J8_AMAMK</name>
<evidence type="ECO:0000313" key="9">
    <source>
        <dbReference type="EMBL" id="KIL71022.1"/>
    </source>
</evidence>
<evidence type="ECO:0000313" key="10">
    <source>
        <dbReference type="Proteomes" id="UP000054549"/>
    </source>
</evidence>
<evidence type="ECO:0000256" key="1">
    <source>
        <dbReference type="ARBA" id="ARBA00004123"/>
    </source>
</evidence>
<dbReference type="Pfam" id="PF05700">
    <property type="entry name" value="BCAS2"/>
    <property type="match status" value="1"/>
</dbReference>
<dbReference type="OrthoDB" id="205794at2759"/>
<dbReference type="FunCoup" id="A0A0C2X9J8">
    <property type="interactions" value="95"/>
</dbReference>
<evidence type="ECO:0000256" key="3">
    <source>
        <dbReference type="ARBA" id="ARBA00022664"/>
    </source>
</evidence>
<keyword evidence="4" id="KW-0747">Spliceosome</keyword>
<keyword evidence="7" id="KW-0175">Coiled coil</keyword>
<protein>
    <recommendedName>
        <fullName evidence="11">Breast carcinoma amplified sequence 2</fullName>
    </recommendedName>
</protein>
<sequence>MDSEKLLDSLPYYDDDLQNFPILKEKVDRELAKEGKPPSTLHPRVPPPVELFTKNQLLKAELERVETHQQMPPLDSIRYQLPGPASSPGTDEEWKAALDNARAQLEQQKLRLTNLTLLQTYGVNAWKIHNYRVEETVKSVEKAVEEMRELTVEVNRERKNAQERWGKQLTTLETRWTELISNILQIEMANLALETEVERLGGKEADLADMIQE</sequence>
<reference evidence="9 10" key="1">
    <citation type="submission" date="2014-04" db="EMBL/GenBank/DDBJ databases">
        <title>Evolutionary Origins and Diversification of the Mycorrhizal Mutualists.</title>
        <authorList>
            <consortium name="DOE Joint Genome Institute"/>
            <consortium name="Mycorrhizal Genomics Consortium"/>
            <person name="Kohler A."/>
            <person name="Kuo A."/>
            <person name="Nagy L.G."/>
            <person name="Floudas D."/>
            <person name="Copeland A."/>
            <person name="Barry K.W."/>
            <person name="Cichocki N."/>
            <person name="Veneault-Fourrey C."/>
            <person name="LaButti K."/>
            <person name="Lindquist E.A."/>
            <person name="Lipzen A."/>
            <person name="Lundell T."/>
            <person name="Morin E."/>
            <person name="Murat C."/>
            <person name="Riley R."/>
            <person name="Ohm R."/>
            <person name="Sun H."/>
            <person name="Tunlid A."/>
            <person name="Henrissat B."/>
            <person name="Grigoriev I.V."/>
            <person name="Hibbett D.S."/>
            <person name="Martin F."/>
        </authorList>
    </citation>
    <scope>NUCLEOTIDE SEQUENCE [LARGE SCALE GENOMIC DNA]</scope>
    <source>
        <strain evidence="9 10">Koide BX008</strain>
    </source>
</reference>
<dbReference type="EMBL" id="KN818223">
    <property type="protein sequence ID" value="KIL71022.1"/>
    <property type="molecule type" value="Genomic_DNA"/>
</dbReference>
<comment type="similarity">
    <text evidence="2">Belongs to the SPF27 family.</text>
</comment>
<dbReference type="GO" id="GO:0071013">
    <property type="term" value="C:catalytic step 2 spliceosome"/>
    <property type="evidence" value="ECO:0007669"/>
    <property type="project" value="TreeGrafter"/>
</dbReference>
<dbReference type="GO" id="GO:0006397">
    <property type="term" value="P:mRNA processing"/>
    <property type="evidence" value="ECO:0007669"/>
    <property type="project" value="UniProtKB-KW"/>
</dbReference>
<evidence type="ECO:0000256" key="8">
    <source>
        <dbReference type="SAM" id="MobiDB-lite"/>
    </source>
</evidence>
<keyword evidence="6" id="KW-0539">Nucleus</keyword>
<dbReference type="PANTHER" id="PTHR13296:SF0">
    <property type="entry name" value="PRE-MRNA-SPLICING FACTOR SPF27"/>
    <property type="match status" value="1"/>
</dbReference>
<evidence type="ECO:0000256" key="2">
    <source>
        <dbReference type="ARBA" id="ARBA00010788"/>
    </source>
</evidence>
<dbReference type="Proteomes" id="UP000054549">
    <property type="component" value="Unassembled WGS sequence"/>
</dbReference>
<evidence type="ECO:0008006" key="11">
    <source>
        <dbReference type="Google" id="ProtNLM"/>
    </source>
</evidence>
<evidence type="ECO:0000256" key="6">
    <source>
        <dbReference type="ARBA" id="ARBA00023242"/>
    </source>
</evidence>
<proteinExistence type="inferred from homology"/>
<comment type="subcellular location">
    <subcellularLocation>
        <location evidence="1">Nucleus</location>
    </subcellularLocation>
</comment>
<keyword evidence="10" id="KW-1185">Reference proteome</keyword>
<dbReference type="GO" id="GO:0071011">
    <property type="term" value="C:precatalytic spliceosome"/>
    <property type="evidence" value="ECO:0007669"/>
    <property type="project" value="TreeGrafter"/>
</dbReference>
<dbReference type="InterPro" id="IPR008409">
    <property type="entry name" value="SPF27"/>
</dbReference>